<evidence type="ECO:0000313" key="2">
    <source>
        <dbReference type="Proteomes" id="UP000296049"/>
    </source>
</evidence>
<accession>R0LNG1</accession>
<gene>
    <name evidence="1" type="ORF">Anapl_09012</name>
</gene>
<dbReference type="AlphaFoldDB" id="R0LNG1"/>
<name>R0LNG1_ANAPL</name>
<dbReference type="EMBL" id="KB742875">
    <property type="protein sequence ID" value="EOB03265.1"/>
    <property type="molecule type" value="Genomic_DNA"/>
</dbReference>
<reference evidence="2" key="1">
    <citation type="journal article" date="2013" name="Nat. Genet.">
        <title>The duck genome and transcriptome provide insight into an avian influenza virus reservoir species.</title>
        <authorList>
            <person name="Huang Y."/>
            <person name="Li Y."/>
            <person name="Burt D.W."/>
            <person name="Chen H."/>
            <person name="Zhang Y."/>
            <person name="Qian W."/>
            <person name="Kim H."/>
            <person name="Gan S."/>
            <person name="Zhao Y."/>
            <person name="Li J."/>
            <person name="Yi K."/>
            <person name="Feng H."/>
            <person name="Zhu P."/>
            <person name="Li B."/>
            <person name="Liu Q."/>
            <person name="Fairley S."/>
            <person name="Magor K.E."/>
            <person name="Du Z."/>
            <person name="Hu X."/>
            <person name="Goodman L."/>
            <person name="Tafer H."/>
            <person name="Vignal A."/>
            <person name="Lee T."/>
            <person name="Kim K.W."/>
            <person name="Sheng Z."/>
            <person name="An Y."/>
            <person name="Searle S."/>
            <person name="Herrero J."/>
            <person name="Groenen M.A."/>
            <person name="Crooijmans R.P."/>
            <person name="Faraut T."/>
            <person name="Cai Q."/>
            <person name="Webster R.G."/>
            <person name="Aldridge J.R."/>
            <person name="Warren W.C."/>
            <person name="Bartschat S."/>
            <person name="Kehr S."/>
            <person name="Marz M."/>
            <person name="Stadler P.F."/>
            <person name="Smith J."/>
            <person name="Kraus R.H."/>
            <person name="Zhao Y."/>
            <person name="Ren L."/>
            <person name="Fei J."/>
            <person name="Morisson M."/>
            <person name="Kaiser P."/>
            <person name="Griffin D.K."/>
            <person name="Rao M."/>
            <person name="Pitel F."/>
            <person name="Wang J."/>
            <person name="Li N."/>
        </authorList>
    </citation>
    <scope>NUCLEOTIDE SEQUENCE [LARGE SCALE GENOMIC DNA]</scope>
</reference>
<proteinExistence type="predicted"/>
<organism evidence="1 2">
    <name type="scientific">Anas platyrhynchos</name>
    <name type="common">Mallard</name>
    <name type="synonym">Anas boschas</name>
    <dbReference type="NCBI Taxonomy" id="8839"/>
    <lineage>
        <taxon>Eukaryota</taxon>
        <taxon>Metazoa</taxon>
        <taxon>Chordata</taxon>
        <taxon>Craniata</taxon>
        <taxon>Vertebrata</taxon>
        <taxon>Euteleostomi</taxon>
        <taxon>Archelosauria</taxon>
        <taxon>Archosauria</taxon>
        <taxon>Dinosauria</taxon>
        <taxon>Saurischia</taxon>
        <taxon>Theropoda</taxon>
        <taxon>Coelurosauria</taxon>
        <taxon>Aves</taxon>
        <taxon>Neognathae</taxon>
        <taxon>Galloanserae</taxon>
        <taxon>Anseriformes</taxon>
        <taxon>Anatidae</taxon>
        <taxon>Anatinae</taxon>
        <taxon>Anas</taxon>
    </lineage>
</organism>
<dbReference type="Proteomes" id="UP000296049">
    <property type="component" value="Unassembled WGS sequence"/>
</dbReference>
<protein>
    <submittedName>
        <fullName evidence="1">Uncharacterized protein</fullName>
    </submittedName>
</protein>
<keyword evidence="2" id="KW-1185">Reference proteome</keyword>
<sequence length="101" mass="11324">MPTLLNGYRAGTPPLESFLRSQVIHLLKQVAVLKLMSSATEVLGCPWRGHRSFRPTAAPARGSHSHAVFHALRFYSEGIRQDHAPGIWVSVQTPRRARRKT</sequence>
<evidence type="ECO:0000313" key="1">
    <source>
        <dbReference type="EMBL" id="EOB03265.1"/>
    </source>
</evidence>